<accession>A0A084J9P1</accession>
<feature type="transmembrane region" description="Helical" evidence="1">
    <location>
        <begin position="46"/>
        <end position="70"/>
    </location>
</feature>
<evidence type="ECO:0000313" key="3">
    <source>
        <dbReference type="Proteomes" id="UP000028542"/>
    </source>
</evidence>
<feature type="transmembrane region" description="Helical" evidence="1">
    <location>
        <begin position="151"/>
        <end position="172"/>
    </location>
</feature>
<keyword evidence="1" id="KW-1133">Transmembrane helix</keyword>
<comment type="caution">
    <text evidence="2">The sequence shown here is derived from an EMBL/GenBank/DDBJ whole genome shotgun (WGS) entry which is preliminary data.</text>
</comment>
<feature type="transmembrane region" description="Helical" evidence="1">
    <location>
        <begin position="112"/>
        <end position="130"/>
    </location>
</feature>
<reference evidence="2 3" key="1">
    <citation type="submission" date="2014-07" db="EMBL/GenBank/DDBJ databases">
        <title>Draft genome of Clostridium sulfidigenes 113A isolated from sediments associated with methane hydrate from Krishna Godavari basin.</title>
        <authorList>
            <person name="Honkalas V.S."/>
            <person name="Dabir A.P."/>
            <person name="Arora P."/>
            <person name="Dhakephalkar P.K."/>
        </authorList>
    </citation>
    <scope>NUCLEOTIDE SEQUENCE [LARGE SCALE GENOMIC DNA]</scope>
    <source>
        <strain evidence="2 3">113A</strain>
    </source>
</reference>
<keyword evidence="1" id="KW-0472">Membrane</keyword>
<feature type="transmembrane region" description="Helical" evidence="1">
    <location>
        <begin position="7"/>
        <end position="26"/>
    </location>
</feature>
<feature type="transmembrane region" description="Helical" evidence="1">
    <location>
        <begin position="184"/>
        <end position="204"/>
    </location>
</feature>
<feature type="transmembrane region" description="Helical" evidence="1">
    <location>
        <begin position="82"/>
        <end position="100"/>
    </location>
</feature>
<dbReference type="RefSeq" id="WP_035134063.1">
    <property type="nucleotide sequence ID" value="NZ_JPMD01000032.1"/>
</dbReference>
<protein>
    <submittedName>
        <fullName evidence="2">Uncharacterized protein</fullName>
    </submittedName>
</protein>
<keyword evidence="3" id="KW-1185">Reference proteome</keyword>
<keyword evidence="1" id="KW-0812">Transmembrane</keyword>
<feature type="transmembrane region" description="Helical" evidence="1">
    <location>
        <begin position="251"/>
        <end position="269"/>
    </location>
</feature>
<evidence type="ECO:0000256" key="1">
    <source>
        <dbReference type="SAM" id="Phobius"/>
    </source>
</evidence>
<dbReference type="Proteomes" id="UP000028542">
    <property type="component" value="Unassembled WGS sequence"/>
</dbReference>
<dbReference type="EMBL" id="JPMD01000032">
    <property type="protein sequence ID" value="KEZ85675.1"/>
    <property type="molecule type" value="Genomic_DNA"/>
</dbReference>
<feature type="transmembrane region" description="Helical" evidence="1">
    <location>
        <begin position="225"/>
        <end position="245"/>
    </location>
</feature>
<dbReference type="AlphaFoldDB" id="A0A084J9P1"/>
<organism evidence="2 3">
    <name type="scientific">Clostridium sulfidigenes</name>
    <dbReference type="NCBI Taxonomy" id="318464"/>
    <lineage>
        <taxon>Bacteria</taxon>
        <taxon>Bacillati</taxon>
        <taxon>Bacillota</taxon>
        <taxon>Clostridia</taxon>
        <taxon>Eubacteriales</taxon>
        <taxon>Clostridiaceae</taxon>
        <taxon>Clostridium</taxon>
    </lineage>
</organism>
<gene>
    <name evidence="2" type="ORF">IO99_13495</name>
</gene>
<evidence type="ECO:0000313" key="2">
    <source>
        <dbReference type="EMBL" id="KEZ85675.1"/>
    </source>
</evidence>
<proteinExistence type="predicted"/>
<name>A0A084J9P1_9CLOT</name>
<dbReference type="eggNOG" id="ENOG5034675">
    <property type="taxonomic scope" value="Bacteria"/>
</dbReference>
<sequence length="295" mass="32990">MKIVKLIEYIAIVIICSILDMTLHGITSEISPFPKIANFSFLVKTIGAVGAATVWILVAFSSVAYVFYRYEDKILGIKSGKGLRYGSAIGLLWLWGMMEGVSLSGNTLTHEIVMGICDAGPIVLMGLLLGKFTSDSSHIKQKKRPFNSGNIFLSIFIFSIIFLFGRYFFYFTKIIDSGYEKRPYFTFIWTLLMGTCIGISYLLLGNTTKSQSKPLSAIKFGITIFGINWFAFLIFVPIIFSGAFIDTLLRLGIDILLVSLSCYLSETLIKTNCYKRKVHSSLHNLELYGGADERE</sequence>